<dbReference type="OrthoDB" id="9787585at2"/>
<dbReference type="GO" id="GO:0043138">
    <property type="term" value="F:3'-5' DNA helicase activity"/>
    <property type="evidence" value="ECO:0007669"/>
    <property type="project" value="TreeGrafter"/>
</dbReference>
<dbReference type="GO" id="GO:0003677">
    <property type="term" value="F:DNA binding"/>
    <property type="evidence" value="ECO:0007669"/>
    <property type="project" value="InterPro"/>
</dbReference>
<gene>
    <name evidence="8" type="ORF">ATJ97_0897</name>
</gene>
<dbReference type="GO" id="GO:0005829">
    <property type="term" value="C:cytosol"/>
    <property type="evidence" value="ECO:0007669"/>
    <property type="project" value="TreeGrafter"/>
</dbReference>
<evidence type="ECO:0000256" key="6">
    <source>
        <dbReference type="SAM" id="MobiDB-lite"/>
    </source>
</evidence>
<organism evidence="8 9">
    <name type="scientific">Georgenia soli</name>
    <dbReference type="NCBI Taxonomy" id="638953"/>
    <lineage>
        <taxon>Bacteria</taxon>
        <taxon>Bacillati</taxon>
        <taxon>Actinomycetota</taxon>
        <taxon>Actinomycetes</taxon>
        <taxon>Micrococcales</taxon>
        <taxon>Bogoriellaceae</taxon>
        <taxon>Georgenia</taxon>
    </lineage>
</organism>
<name>A0A2A9EJJ9_9MICO</name>
<dbReference type="GO" id="GO:0016787">
    <property type="term" value="F:hydrolase activity"/>
    <property type="evidence" value="ECO:0007669"/>
    <property type="project" value="UniProtKB-UniRule"/>
</dbReference>
<reference evidence="8 9" key="1">
    <citation type="submission" date="2017-10" db="EMBL/GenBank/DDBJ databases">
        <title>Sequencing the genomes of 1000 actinobacteria strains.</title>
        <authorList>
            <person name="Klenk H.-P."/>
        </authorList>
    </citation>
    <scope>NUCLEOTIDE SEQUENCE [LARGE SCALE GENOMIC DNA]</scope>
    <source>
        <strain evidence="8 9">DSM 21838</strain>
    </source>
</reference>
<dbReference type="Gene3D" id="3.40.50.300">
    <property type="entry name" value="P-loop containing nucleotide triphosphate hydrolases"/>
    <property type="match status" value="2"/>
</dbReference>
<keyword evidence="1 5" id="KW-0547">Nucleotide-binding</keyword>
<feature type="compositionally biased region" description="Basic and acidic residues" evidence="6">
    <location>
        <begin position="11"/>
        <end position="20"/>
    </location>
</feature>
<accession>A0A2A9EJJ9</accession>
<proteinExistence type="predicted"/>
<feature type="region of interest" description="Disordered" evidence="6">
    <location>
        <begin position="1"/>
        <end position="25"/>
    </location>
</feature>
<dbReference type="InterPro" id="IPR014016">
    <property type="entry name" value="UvrD-like_ATP-bd"/>
</dbReference>
<dbReference type="InterPro" id="IPR027417">
    <property type="entry name" value="P-loop_NTPase"/>
</dbReference>
<evidence type="ECO:0000256" key="5">
    <source>
        <dbReference type="PROSITE-ProRule" id="PRU00560"/>
    </source>
</evidence>
<evidence type="ECO:0000313" key="8">
    <source>
        <dbReference type="EMBL" id="PFG38420.1"/>
    </source>
</evidence>
<evidence type="ECO:0000256" key="4">
    <source>
        <dbReference type="ARBA" id="ARBA00022840"/>
    </source>
</evidence>
<evidence type="ECO:0000256" key="2">
    <source>
        <dbReference type="ARBA" id="ARBA00022801"/>
    </source>
</evidence>
<keyword evidence="4 5" id="KW-0067">ATP-binding</keyword>
<evidence type="ECO:0000256" key="3">
    <source>
        <dbReference type="ARBA" id="ARBA00022806"/>
    </source>
</evidence>
<feature type="domain" description="UvrD-like helicase ATP-binding" evidence="7">
    <location>
        <begin position="212"/>
        <end position="620"/>
    </location>
</feature>
<sequence length="783" mass="84623">MDGRVSTAHGQNDEGARVPREAITPEQAVPASTVEAAIAQEQQYLDVVYARLDELRAAYGQRLAQVRRGGPSGSPQNRSERDAFAAHYEDTVARLDHVENRLVFGRLDLRGASEPRYVGRIGMSDAEHDQLLVDWRAPSAQPFYQATAAHPGDVVRRRHLMTRARTVVGVEDELLDHAHLDAEVADGLTGEGALFAAMSAAREGRMSDIVATIQAEQDAVIRSPLDGVLVVQGGPGTGKTAVALHRAAYLLYAHRQRLERSGVLLVGPSRVFLRYIEQVLPSLGETDVVATTMAELLPGTTATAADREEVAEVKGRADMAKVLSRAVRALQRVPAGVQELDVEGVRLHLRPEDVRTAMARARRTGLPHNQARETFALAMLDVLVREYAVARGGEGDDDPEDRAWLREDVRTARDVRRAVNLCWMPTTPHGLLERLYARPDLLAAHARGLSTRDRELLHREKGSPWTVADVPLLDELAELLGPHEQAEAARAAAEARLQAAEEVRYAQEAITSQGLGMGMVTAEMLAERFAATGPRLTTAERAAADRTWTYGHVVVDEAQELSPMAWRALLRRCPSRSMTVVGDLAQRSGHRPARSWAEVLGAAGSEHVREAVLTVSYRTPATVMDTATEVMTALGAEPSYPVRAARDLPDALAVTRAGQEDLPDATVAVVRGELSFLDAEVGAGAGRVAVIVPSGAERTAREALLAHDDLRDALTSGHGDLLGARVAVVDAVQAKGLEYDVVVLLEPAAILASGAGDLYVAMTRPTRRLHVVHAEDLPEGFPA</sequence>
<dbReference type="SUPFAM" id="SSF52540">
    <property type="entry name" value="P-loop containing nucleoside triphosphate hydrolases"/>
    <property type="match status" value="1"/>
</dbReference>
<keyword evidence="3 5" id="KW-0347">Helicase</keyword>
<dbReference type="PANTHER" id="PTHR11070">
    <property type="entry name" value="UVRD / RECB / PCRA DNA HELICASE FAMILY MEMBER"/>
    <property type="match status" value="1"/>
</dbReference>
<protein>
    <submittedName>
        <fullName evidence="8">DNA helicase IV</fullName>
    </submittedName>
</protein>
<keyword evidence="9" id="KW-1185">Reference proteome</keyword>
<dbReference type="EMBL" id="PDJI01000004">
    <property type="protein sequence ID" value="PFG38420.1"/>
    <property type="molecule type" value="Genomic_DNA"/>
</dbReference>
<dbReference type="AlphaFoldDB" id="A0A2A9EJJ9"/>
<dbReference type="PANTHER" id="PTHR11070:SF45">
    <property type="entry name" value="DNA 3'-5' HELICASE"/>
    <property type="match status" value="1"/>
</dbReference>
<feature type="binding site" evidence="5">
    <location>
        <begin position="233"/>
        <end position="240"/>
    </location>
    <ligand>
        <name>ATP</name>
        <dbReference type="ChEBI" id="CHEBI:30616"/>
    </ligand>
</feature>
<evidence type="ECO:0000313" key="9">
    <source>
        <dbReference type="Proteomes" id="UP000222106"/>
    </source>
</evidence>
<evidence type="ECO:0000256" key="1">
    <source>
        <dbReference type="ARBA" id="ARBA00022741"/>
    </source>
</evidence>
<dbReference type="Proteomes" id="UP000222106">
    <property type="component" value="Unassembled WGS sequence"/>
</dbReference>
<dbReference type="GO" id="GO:0005524">
    <property type="term" value="F:ATP binding"/>
    <property type="evidence" value="ECO:0007669"/>
    <property type="project" value="UniProtKB-UniRule"/>
</dbReference>
<dbReference type="InterPro" id="IPR000212">
    <property type="entry name" value="DNA_helicase_UvrD/REP"/>
</dbReference>
<evidence type="ECO:0000259" key="7">
    <source>
        <dbReference type="PROSITE" id="PS51198"/>
    </source>
</evidence>
<dbReference type="Pfam" id="PF13245">
    <property type="entry name" value="AAA_19"/>
    <property type="match status" value="1"/>
</dbReference>
<dbReference type="PROSITE" id="PS51198">
    <property type="entry name" value="UVRD_HELICASE_ATP_BIND"/>
    <property type="match status" value="1"/>
</dbReference>
<comment type="caution">
    <text evidence="8">The sequence shown here is derived from an EMBL/GenBank/DDBJ whole genome shotgun (WGS) entry which is preliminary data.</text>
</comment>
<keyword evidence="2 5" id="KW-0378">Hydrolase</keyword>
<dbReference type="GO" id="GO:0000725">
    <property type="term" value="P:recombinational repair"/>
    <property type="evidence" value="ECO:0007669"/>
    <property type="project" value="TreeGrafter"/>
</dbReference>